<dbReference type="GO" id="GO:0046872">
    <property type="term" value="F:metal ion binding"/>
    <property type="evidence" value="ECO:0007669"/>
    <property type="project" value="UniProtKB-KW"/>
</dbReference>
<gene>
    <name evidence="3" type="primary">TPHA0D03500</name>
    <name evidence="3" type="ordered locus">TPHA_0D03500</name>
</gene>
<proteinExistence type="inferred from homology"/>
<dbReference type="EMBL" id="HE612859">
    <property type="protein sequence ID" value="CCE62985.1"/>
    <property type="molecule type" value="Genomic_DNA"/>
</dbReference>
<feature type="binding site" evidence="2">
    <location>
        <position position="77"/>
    </location>
    <ligand>
        <name>a divalent metal cation</name>
        <dbReference type="ChEBI" id="CHEBI:60240"/>
        <label>1</label>
    </ligand>
</feature>
<dbReference type="PANTHER" id="PTHR13799:SF13">
    <property type="entry name" value="NIF3-LIKE PROTEIN 1"/>
    <property type="match status" value="1"/>
</dbReference>
<dbReference type="AlphaFoldDB" id="G8BT14"/>
<dbReference type="STRING" id="1071381.G8BT14"/>
<organism evidence="3 4">
    <name type="scientific">Tetrapisispora phaffii (strain ATCC 24235 / CBS 4417 / NBRC 1672 / NRRL Y-8282 / UCD 70-5)</name>
    <name type="common">Yeast</name>
    <name type="synonym">Fabospora phaffii</name>
    <dbReference type="NCBI Taxonomy" id="1071381"/>
    <lineage>
        <taxon>Eukaryota</taxon>
        <taxon>Fungi</taxon>
        <taxon>Dikarya</taxon>
        <taxon>Ascomycota</taxon>
        <taxon>Saccharomycotina</taxon>
        <taxon>Saccharomycetes</taxon>
        <taxon>Saccharomycetales</taxon>
        <taxon>Saccharomycetaceae</taxon>
        <taxon>Tetrapisispora</taxon>
    </lineage>
</organism>
<dbReference type="RefSeq" id="XP_003685419.1">
    <property type="nucleotide sequence ID" value="XM_003685371.1"/>
</dbReference>
<dbReference type="HOGENOM" id="CLU_037423_0_1_1"/>
<dbReference type="NCBIfam" id="TIGR00486">
    <property type="entry name" value="YbgI_SA1388"/>
    <property type="match status" value="1"/>
</dbReference>
<keyword evidence="4" id="KW-1185">Reference proteome</keyword>
<dbReference type="OrthoDB" id="3345469at2759"/>
<sequence>MSRALTRVQLKEVVGIITKLFPPQYADNAWDNTGLHIDCSNDESKNEQCKVLLTVDLTSSVAEEAIRNNCNLILSYHPFIFPSWKNITPYSNTQHGNAIKLIQKGISVYCPHTAVDAVNGGVNDWLVNSIVDDREELIGSNVAIERVSNVEDNETIGYGRLVKLEKSLPLNEVIVSLKKNLGIEHLQIASLTSDYKSIKISNVALCAGSGSGVFRSLKNVQEIDLFLTGELSHHEILKFKEMGKVVIVCNHTNTERGYVRKGMLKALKTATESIGNKNIQYIVSETDEDPLKTI</sequence>
<comment type="similarity">
    <text evidence="1">Belongs to the GTP cyclohydrolase I type 2/NIF3 family.</text>
</comment>
<feature type="binding site" evidence="2">
    <location>
        <position position="251"/>
    </location>
    <ligand>
        <name>a divalent metal cation</name>
        <dbReference type="ChEBI" id="CHEBI:60240"/>
        <label>1</label>
    </ligand>
</feature>
<dbReference type="Gene3D" id="3.40.1390.30">
    <property type="entry name" value="NIF3 (NGG1p interacting factor 3)-like"/>
    <property type="match status" value="1"/>
</dbReference>
<dbReference type="FunFam" id="3.40.1390.30:FF:000001">
    <property type="entry name" value="GTP cyclohydrolase 1 type 2"/>
    <property type="match status" value="1"/>
</dbReference>
<feature type="binding site" evidence="2">
    <location>
        <position position="116"/>
    </location>
    <ligand>
        <name>a divalent metal cation</name>
        <dbReference type="ChEBI" id="CHEBI:60240"/>
        <label>1</label>
    </ligand>
</feature>
<dbReference type="InterPro" id="IPR002678">
    <property type="entry name" value="DUF34/NIF3"/>
</dbReference>
<dbReference type="KEGG" id="tpf:TPHA_0D03500"/>
<accession>G8BT14</accession>
<dbReference type="GeneID" id="11534586"/>
<evidence type="ECO:0000256" key="2">
    <source>
        <dbReference type="PIRSR" id="PIRSR602678-1"/>
    </source>
</evidence>
<feature type="binding site" evidence="2">
    <location>
        <position position="255"/>
    </location>
    <ligand>
        <name>a divalent metal cation</name>
        <dbReference type="ChEBI" id="CHEBI:60240"/>
        <label>1</label>
    </ligand>
</feature>
<evidence type="ECO:0008006" key="5">
    <source>
        <dbReference type="Google" id="ProtNLM"/>
    </source>
</evidence>
<dbReference type="SUPFAM" id="SSF102705">
    <property type="entry name" value="NIF3 (NGG1p interacting factor 3)-like"/>
    <property type="match status" value="1"/>
</dbReference>
<dbReference type="OMA" id="NFDKTHL"/>
<dbReference type="PANTHER" id="PTHR13799">
    <property type="entry name" value="NGG1 INTERACTING FACTOR 3"/>
    <property type="match status" value="1"/>
</dbReference>
<reference evidence="3 4" key="1">
    <citation type="journal article" date="2011" name="Proc. Natl. Acad. Sci. U.S.A.">
        <title>Evolutionary erosion of yeast sex chromosomes by mating-type switching accidents.</title>
        <authorList>
            <person name="Gordon J.L."/>
            <person name="Armisen D."/>
            <person name="Proux-Wera E."/>
            <person name="Oheigeartaigh S.S."/>
            <person name="Byrne K.P."/>
            <person name="Wolfe K.H."/>
        </authorList>
    </citation>
    <scope>NUCLEOTIDE SEQUENCE [LARGE SCALE GENOMIC DNA]</scope>
    <source>
        <strain evidence="4">ATCC 24235 / CBS 4417 / NBRC 1672 / NRRL Y-8282 / UCD 70-5</strain>
    </source>
</reference>
<dbReference type="eggNOG" id="KOG4131">
    <property type="taxonomic scope" value="Eukaryota"/>
</dbReference>
<keyword evidence="2" id="KW-0479">Metal-binding</keyword>
<dbReference type="Proteomes" id="UP000005666">
    <property type="component" value="Chromosome 4"/>
</dbReference>
<dbReference type="Pfam" id="PF01784">
    <property type="entry name" value="DUF34_NIF3"/>
    <property type="match status" value="1"/>
</dbReference>
<name>G8BT14_TETPH</name>
<dbReference type="InterPro" id="IPR036069">
    <property type="entry name" value="DUF34/NIF3_sf"/>
</dbReference>
<evidence type="ECO:0000313" key="3">
    <source>
        <dbReference type="EMBL" id="CCE62985.1"/>
    </source>
</evidence>
<evidence type="ECO:0000256" key="1">
    <source>
        <dbReference type="ARBA" id="ARBA00006964"/>
    </source>
</evidence>
<protein>
    <recommendedName>
        <fullName evidence="5">YbgI/family dinuclear metal center protein</fullName>
    </recommendedName>
</protein>
<evidence type="ECO:0000313" key="4">
    <source>
        <dbReference type="Proteomes" id="UP000005666"/>
    </source>
</evidence>
<dbReference type="GO" id="GO:0005739">
    <property type="term" value="C:mitochondrion"/>
    <property type="evidence" value="ECO:0007669"/>
    <property type="project" value="EnsemblFungi"/>
</dbReference>